<evidence type="ECO:0000256" key="1">
    <source>
        <dbReference type="SAM" id="MobiDB-lite"/>
    </source>
</evidence>
<feature type="non-terminal residue" evidence="3">
    <location>
        <position position="1007"/>
    </location>
</feature>
<name>A0A9P1C7H1_9DINO</name>
<evidence type="ECO:0000313" key="4">
    <source>
        <dbReference type="EMBL" id="CAL4772508.1"/>
    </source>
</evidence>
<feature type="compositionally biased region" description="Acidic residues" evidence="1">
    <location>
        <begin position="140"/>
        <end position="149"/>
    </location>
</feature>
<feature type="compositionally biased region" description="Basic and acidic residues" evidence="1">
    <location>
        <begin position="282"/>
        <end position="310"/>
    </location>
</feature>
<proteinExistence type="predicted"/>
<dbReference type="Pfam" id="PF07727">
    <property type="entry name" value="RVT_2"/>
    <property type="match status" value="1"/>
</dbReference>
<organism evidence="3">
    <name type="scientific">Cladocopium goreaui</name>
    <dbReference type="NCBI Taxonomy" id="2562237"/>
    <lineage>
        <taxon>Eukaryota</taxon>
        <taxon>Sar</taxon>
        <taxon>Alveolata</taxon>
        <taxon>Dinophyceae</taxon>
        <taxon>Suessiales</taxon>
        <taxon>Symbiodiniaceae</taxon>
        <taxon>Cladocopium</taxon>
    </lineage>
</organism>
<reference evidence="3" key="1">
    <citation type="submission" date="2022-10" db="EMBL/GenBank/DDBJ databases">
        <authorList>
            <person name="Chen Y."/>
            <person name="Dougan E. K."/>
            <person name="Chan C."/>
            <person name="Rhodes N."/>
            <person name="Thang M."/>
        </authorList>
    </citation>
    <scope>NUCLEOTIDE SEQUENCE</scope>
</reference>
<reference evidence="4 5" key="2">
    <citation type="submission" date="2024-05" db="EMBL/GenBank/DDBJ databases">
        <authorList>
            <person name="Chen Y."/>
            <person name="Shah S."/>
            <person name="Dougan E. K."/>
            <person name="Thang M."/>
            <person name="Chan C."/>
        </authorList>
    </citation>
    <scope>NUCLEOTIDE SEQUENCE [LARGE SCALE GENOMIC DNA]</scope>
</reference>
<feature type="compositionally biased region" description="Basic and acidic residues" evidence="1">
    <location>
        <begin position="164"/>
        <end position="175"/>
    </location>
</feature>
<sequence>MSGHRHKTDKVSQPKLVHEADASQALKNALHGGPRPARDFEIGQLVYFWRKGTDGPKKNRPGFWRGPGCVVLTSPPSTVWVNYRGFIVKAAPEQLRLATEDERFTLTGWINDLAGTREEIERFPRQGYIDLTKDPFPTNEIEDEDPEEQPESRDGPRFRLHGKTAREQVPLRDNEDPGDEWILDEKQGMLHRVHRQPRESYFQPSEDWLMCPVDRSRIRSCRMTRGNYTCGGEPFYNEDDWIVKYGNETPMMPWTGRTTFRLHPPEVQPSGGDLCRGPLRPSGEERHAAEIDEKDFEEGPQHLRRGHEEVADGDGEEEGPLTKRFRGSMIETEDEYTPSLAEDETESLARGEIRPRDEDEMSGPSHKRHRSDVLDFYLTSVEKVMAAKLKKEVTFGKLDKEEKKRFQKALEKEVKNNLKTQAYTILSPEESEEIRRNQPEKIVKSRFVMTEKNIDEDEIEKAKQEGVLLKEDGPNSTKAKARHVMKGFSEENSENLETTTPQCGRETVLSVLQLICSRKWIPGYLDFTQAFHSGDDIQREIYAAQPHDCPPPGYSPRQLLRLLKTCYGLLDGPYAWYQHLKGVLLKLGYECSAADPCLFYLFGQKRELRGIISEIVCNSDGTFLVHQQLYTQKLQPIKLEAARKKQKYAYCSESEISQLRGLLGGLSWLSKETRPDLAGRVALLQQSMPKPFIQDIVEANALAREAIKYASTGLRIHPIPIQHLRVGTVTDASWANVRLDETVPSEDFWEERKDRWIRHHVQPRRLLFHPASVPGGPNVYDLCEERYTVADGEEFEDQWNNRQSIRTHRDEQWCGQTVFKKKQEKEPDKNVNEKFIQQDKLASQGGYITFFYDARMETEEKAYPISVVSWKSFKIKRCTVNTLSAECQAMIHGVGSIHWLRFLLQESFDGKLRLEDWEEAIGRIPCIAVTDSKSLFDTMQKCCNTSAHIEDKRTAIDVTVLKRDFQQTRGQVLAEISFRLPVWRRNTETNCIRRCGSIGPWVSTRKK</sequence>
<evidence type="ECO:0000259" key="2">
    <source>
        <dbReference type="Pfam" id="PF07727"/>
    </source>
</evidence>
<evidence type="ECO:0000313" key="5">
    <source>
        <dbReference type="Proteomes" id="UP001152797"/>
    </source>
</evidence>
<feature type="domain" description="Reverse transcriptase Ty1/copia-type" evidence="2">
    <location>
        <begin position="470"/>
        <end position="606"/>
    </location>
</feature>
<gene>
    <name evidence="3" type="ORF">C1SCF055_LOCUS12672</name>
</gene>
<comment type="caution">
    <text evidence="3">The sequence shown here is derived from an EMBL/GenBank/DDBJ whole genome shotgun (WGS) entry which is preliminary data.</text>
</comment>
<dbReference type="EMBL" id="CAMXCT020000968">
    <property type="protein sequence ID" value="CAL1138571.1"/>
    <property type="molecule type" value="Genomic_DNA"/>
</dbReference>
<feature type="compositionally biased region" description="Acidic residues" evidence="1">
    <location>
        <begin position="331"/>
        <end position="346"/>
    </location>
</feature>
<dbReference type="Proteomes" id="UP001152797">
    <property type="component" value="Unassembled WGS sequence"/>
</dbReference>
<feature type="region of interest" description="Disordered" evidence="1">
    <location>
        <begin position="266"/>
        <end position="368"/>
    </location>
</feature>
<dbReference type="InterPro" id="IPR013103">
    <property type="entry name" value="RVT_2"/>
</dbReference>
<protein>
    <recommendedName>
        <fullName evidence="2">Reverse transcriptase Ty1/copia-type domain-containing protein</fullName>
    </recommendedName>
</protein>
<feature type="compositionally biased region" description="Basic and acidic residues" evidence="1">
    <location>
        <begin position="347"/>
        <end position="357"/>
    </location>
</feature>
<keyword evidence="5" id="KW-1185">Reference proteome</keyword>
<feature type="region of interest" description="Disordered" evidence="1">
    <location>
        <begin position="129"/>
        <end position="178"/>
    </location>
</feature>
<dbReference type="EMBL" id="CAMXCT010000968">
    <property type="protein sequence ID" value="CAI3985196.1"/>
    <property type="molecule type" value="Genomic_DNA"/>
</dbReference>
<evidence type="ECO:0000313" key="3">
    <source>
        <dbReference type="EMBL" id="CAI3985196.1"/>
    </source>
</evidence>
<dbReference type="OrthoDB" id="3344688at2759"/>
<dbReference type="AlphaFoldDB" id="A0A9P1C7H1"/>
<accession>A0A9P1C7H1</accession>
<dbReference type="EMBL" id="CAMXCT030000968">
    <property type="protein sequence ID" value="CAL4772508.1"/>
    <property type="molecule type" value="Genomic_DNA"/>
</dbReference>